<protein>
    <recommendedName>
        <fullName evidence="1">Dienelactone hydrolase domain-containing protein</fullName>
    </recommendedName>
</protein>
<dbReference type="Proteomes" id="UP001240447">
    <property type="component" value="Unassembled WGS sequence"/>
</dbReference>
<sequence length="239" mass="25426">MSVDVRIDPEVTTETVGGVEVRISALLLGGIPRGAAVVLAGPGGMRPVEAVDTMNALAQHGYESVMAEPAADACGDALGTELVARLVERVAARDWTLEQTGLIGYGEGARLAMLAAARTTFGAAVSVPRERADILAPEAVALRTPWLGMTGLGPGRHASAELVAHERRLSDASTQHVSLVGYPGVEHCLQDSVDGLAHQAVFDSWQRTVEWLNIHVAPRPTPLIQAWDEREALDRTPRH</sequence>
<comment type="caution">
    <text evidence="2">The sequence shown here is derived from an EMBL/GenBank/DDBJ whole genome shotgun (WGS) entry which is preliminary data.</text>
</comment>
<dbReference type="InterPro" id="IPR029058">
    <property type="entry name" value="AB_hydrolase_fold"/>
</dbReference>
<proteinExistence type="predicted"/>
<evidence type="ECO:0000313" key="2">
    <source>
        <dbReference type="EMBL" id="MDP9823718.1"/>
    </source>
</evidence>
<dbReference type="RefSeq" id="WP_068119258.1">
    <property type="nucleotide sequence ID" value="NZ_CCXJ01000175.1"/>
</dbReference>
<organism evidence="2 3">
    <name type="scientific">Nocardioides massiliensis</name>
    <dbReference type="NCBI Taxonomy" id="1325935"/>
    <lineage>
        <taxon>Bacteria</taxon>
        <taxon>Bacillati</taxon>
        <taxon>Actinomycetota</taxon>
        <taxon>Actinomycetes</taxon>
        <taxon>Propionibacteriales</taxon>
        <taxon>Nocardioidaceae</taxon>
        <taxon>Nocardioides</taxon>
    </lineage>
</organism>
<keyword evidence="3" id="KW-1185">Reference proteome</keyword>
<dbReference type="Gene3D" id="3.40.50.1820">
    <property type="entry name" value="alpha/beta hydrolase"/>
    <property type="match status" value="1"/>
</dbReference>
<dbReference type="SUPFAM" id="SSF53474">
    <property type="entry name" value="alpha/beta-Hydrolases"/>
    <property type="match status" value="1"/>
</dbReference>
<name>A0ABT9NTG9_9ACTN</name>
<dbReference type="InterPro" id="IPR002925">
    <property type="entry name" value="Dienelactn_hydro"/>
</dbReference>
<dbReference type="Pfam" id="PF01738">
    <property type="entry name" value="DLH"/>
    <property type="match status" value="1"/>
</dbReference>
<dbReference type="EMBL" id="JAUSQM010000001">
    <property type="protein sequence ID" value="MDP9823718.1"/>
    <property type="molecule type" value="Genomic_DNA"/>
</dbReference>
<evidence type="ECO:0000259" key="1">
    <source>
        <dbReference type="Pfam" id="PF01738"/>
    </source>
</evidence>
<reference evidence="2 3" key="1">
    <citation type="submission" date="2023-07" db="EMBL/GenBank/DDBJ databases">
        <title>Sequencing the genomes of 1000 actinobacteria strains.</title>
        <authorList>
            <person name="Klenk H.-P."/>
        </authorList>
    </citation>
    <scope>NUCLEOTIDE SEQUENCE [LARGE SCALE GENOMIC DNA]</scope>
    <source>
        <strain evidence="2 3">GD13</strain>
    </source>
</reference>
<evidence type="ECO:0000313" key="3">
    <source>
        <dbReference type="Proteomes" id="UP001240447"/>
    </source>
</evidence>
<gene>
    <name evidence="2" type="ORF">J2S59_003527</name>
</gene>
<feature type="domain" description="Dienelactone hydrolase" evidence="1">
    <location>
        <begin position="88"/>
        <end position="213"/>
    </location>
</feature>
<accession>A0ABT9NTG9</accession>